<keyword evidence="3" id="KW-0677">Repeat</keyword>
<dbReference type="Gene3D" id="2.130.10.10">
    <property type="entry name" value="YVTN repeat-like/Quinoprotein amine dehydrogenase"/>
    <property type="match status" value="1"/>
</dbReference>
<comment type="catalytic activity">
    <reaction evidence="7">
        <text>diphthine methyl ester-[translation elongation factor 2] + H2O = diphthine-[translation elongation factor 2] + methanol + H(+)</text>
        <dbReference type="Rhea" id="RHEA:42656"/>
        <dbReference type="Rhea" id="RHEA-COMP:10172"/>
        <dbReference type="Rhea" id="RHEA-COMP:10173"/>
        <dbReference type="ChEBI" id="CHEBI:15377"/>
        <dbReference type="ChEBI" id="CHEBI:15378"/>
        <dbReference type="ChEBI" id="CHEBI:17790"/>
        <dbReference type="ChEBI" id="CHEBI:79005"/>
        <dbReference type="ChEBI" id="CHEBI:82696"/>
        <dbReference type="EC" id="3.1.1.97"/>
    </reaction>
</comment>
<reference evidence="10" key="1">
    <citation type="submission" date="2022-03" db="EMBL/GenBank/DDBJ databases">
        <authorList>
            <person name="Martin C."/>
        </authorList>
    </citation>
    <scope>NUCLEOTIDE SEQUENCE</scope>
</reference>
<comment type="similarity">
    <text evidence="5">Belongs to the DPH7 family.</text>
</comment>
<feature type="repeat" description="WD" evidence="8">
    <location>
        <begin position="225"/>
        <end position="258"/>
    </location>
</feature>
<dbReference type="PANTHER" id="PTHR46042">
    <property type="entry name" value="DIPHTHINE METHYLTRANSFERASE"/>
    <property type="match status" value="1"/>
</dbReference>
<evidence type="ECO:0000256" key="4">
    <source>
        <dbReference type="ARBA" id="ARBA00022801"/>
    </source>
</evidence>
<evidence type="ECO:0000256" key="3">
    <source>
        <dbReference type="ARBA" id="ARBA00022737"/>
    </source>
</evidence>
<name>A0A8S4PM55_OWEFU</name>
<evidence type="ECO:0000256" key="6">
    <source>
        <dbReference type="ARBA" id="ARBA00039131"/>
    </source>
</evidence>
<evidence type="ECO:0000256" key="2">
    <source>
        <dbReference type="ARBA" id="ARBA00022574"/>
    </source>
</evidence>
<protein>
    <recommendedName>
        <fullName evidence="6">methylated diphthine methylhydrolase</fullName>
        <ecNumber evidence="6">3.1.1.97</ecNumber>
    </recommendedName>
</protein>
<gene>
    <name evidence="10" type="ORF">OFUS_LOCUS19829</name>
</gene>
<evidence type="ECO:0000256" key="8">
    <source>
        <dbReference type="PROSITE-ProRule" id="PRU00221"/>
    </source>
</evidence>
<evidence type="ECO:0000256" key="5">
    <source>
        <dbReference type="ARBA" id="ARBA00038092"/>
    </source>
</evidence>
<feature type="domain" description="Glycosyltransferase 61 catalytic" evidence="9">
    <location>
        <begin position="628"/>
        <end position="717"/>
    </location>
</feature>
<keyword evidence="4" id="KW-0378">Hydrolase</keyword>
<dbReference type="AlphaFoldDB" id="A0A8S4PM55"/>
<dbReference type="InterPro" id="IPR015943">
    <property type="entry name" value="WD40/YVTN_repeat-like_dom_sf"/>
</dbReference>
<dbReference type="Pfam" id="PF04577">
    <property type="entry name" value="Glyco_transf_61"/>
    <property type="match status" value="1"/>
</dbReference>
<comment type="pathway">
    <text evidence="1">Protein modification; peptidyl-diphthamide biosynthesis.</text>
</comment>
<organism evidence="10 11">
    <name type="scientific">Owenia fusiformis</name>
    <name type="common">Polychaete worm</name>
    <dbReference type="NCBI Taxonomy" id="6347"/>
    <lineage>
        <taxon>Eukaryota</taxon>
        <taxon>Metazoa</taxon>
        <taxon>Spiralia</taxon>
        <taxon>Lophotrochozoa</taxon>
        <taxon>Annelida</taxon>
        <taxon>Polychaeta</taxon>
        <taxon>Sedentaria</taxon>
        <taxon>Canalipalpata</taxon>
        <taxon>Sabellida</taxon>
        <taxon>Oweniida</taxon>
        <taxon>Oweniidae</taxon>
        <taxon>Owenia</taxon>
    </lineage>
</organism>
<dbReference type="PROSITE" id="PS50082">
    <property type="entry name" value="WD_REPEATS_2"/>
    <property type="match status" value="1"/>
</dbReference>
<dbReference type="PANTHER" id="PTHR46042:SF1">
    <property type="entry name" value="DIPHTHINE METHYLTRANSFERASE"/>
    <property type="match status" value="1"/>
</dbReference>
<evidence type="ECO:0000256" key="7">
    <source>
        <dbReference type="ARBA" id="ARBA00047551"/>
    </source>
</evidence>
<proteinExistence type="inferred from homology"/>
<keyword evidence="2 8" id="KW-0853">WD repeat</keyword>
<dbReference type="InterPro" id="IPR049625">
    <property type="entry name" value="Glyco_transf_61_cat"/>
</dbReference>
<dbReference type="EMBL" id="CAIIXF020000009">
    <property type="protein sequence ID" value="CAH1795262.1"/>
    <property type="molecule type" value="Genomic_DNA"/>
</dbReference>
<dbReference type="GO" id="GO:0005737">
    <property type="term" value="C:cytoplasm"/>
    <property type="evidence" value="ECO:0007669"/>
    <property type="project" value="TreeGrafter"/>
</dbReference>
<accession>A0A8S4PM55</accession>
<dbReference type="SUPFAM" id="SSF50978">
    <property type="entry name" value="WD40 repeat-like"/>
    <property type="match status" value="1"/>
</dbReference>
<evidence type="ECO:0000256" key="1">
    <source>
        <dbReference type="ARBA" id="ARBA00005156"/>
    </source>
</evidence>
<dbReference type="GO" id="GO:0061685">
    <property type="term" value="F:diphthine methylesterase activity"/>
    <property type="evidence" value="ECO:0007669"/>
    <property type="project" value="UniProtKB-EC"/>
</dbReference>
<dbReference type="SMART" id="SM00320">
    <property type="entry name" value="WD40"/>
    <property type="match status" value="3"/>
</dbReference>
<dbReference type="InterPro" id="IPR001680">
    <property type="entry name" value="WD40_rpt"/>
</dbReference>
<dbReference type="InterPro" id="IPR036322">
    <property type="entry name" value="WD40_repeat_dom_sf"/>
</dbReference>
<dbReference type="InterPro" id="IPR052415">
    <property type="entry name" value="Diphthine_MTase"/>
</dbReference>
<dbReference type="GO" id="GO:0017183">
    <property type="term" value="P:protein histidyl modification to diphthamide"/>
    <property type="evidence" value="ECO:0007669"/>
    <property type="project" value="TreeGrafter"/>
</dbReference>
<evidence type="ECO:0000259" key="9">
    <source>
        <dbReference type="Pfam" id="PF04577"/>
    </source>
</evidence>
<comment type="caution">
    <text evidence="10">The sequence shown here is derived from an EMBL/GenBank/DDBJ whole genome shotgun (WGS) entry which is preliminary data.</text>
</comment>
<evidence type="ECO:0000313" key="10">
    <source>
        <dbReference type="EMBL" id="CAH1795262.1"/>
    </source>
</evidence>
<dbReference type="Proteomes" id="UP000749559">
    <property type="component" value="Unassembled WGS sequence"/>
</dbReference>
<dbReference type="GO" id="GO:0016757">
    <property type="term" value="F:glycosyltransferase activity"/>
    <property type="evidence" value="ECO:0007669"/>
    <property type="project" value="InterPro"/>
</dbReference>
<evidence type="ECO:0000313" key="11">
    <source>
        <dbReference type="Proteomes" id="UP000749559"/>
    </source>
</evidence>
<dbReference type="OrthoDB" id="1930760at2759"/>
<sequence length="782" mass="89220">MSRTTLHTVDVEYSADSVEWCPIGGSQHILACGTYQLADNPEIKEGDQESDVPKARLGRLLLYNFNTSQPKTSLTEIYRLDMPAVLDMKWCHNSLCDRPTLAVGNASGELLLYGLHDIDGSSICEQMECFQAVEDGLCLSLDWSTGKYPSQTPEIVFSDSKGMIGIIDATSSPKVQPIKWKAHDFEAWIAAYDYHDTNILYSGGDDCKFKGWDKRMETTFPTFTSKRHSMGVCSIQSSKHRDNIIATGSYDENILLWDSRNWKHPLSETSVGGGVWRLKWHPKDPNILLAACMHNGFHVLDCTTISEDSQPIIAYYMNHTSLAYGADWCYLDTTPTNMSHPVEQDINKQSDSEHCDTGEQEVNSVCQMYQIEDIKYQLQETKSEKQNTYPGLTENKNKVVENGNKWHEDSKPKKDKASSAFLPVYKSIRDIPRYQEYVYEPFHVKPPLFISKDDRDIFYKNPQAMSNMEPVTKDKLRGVIEIIEDGSFNVEFKNIKMAYEPEFNCGWNSNRSFFYKERDFSKRSRNVRGLFPLNVPEGYAFQLFLNGVLPKIIQALNVIRCPDVRLLLETPVDGIIYEILDKLNLTNQVVFHAEKDPTPYVGDHMIFGCIAPPLHPQLWQAMRHHLGVSDEQKYNQNHATVVLITRDHARNKGREIQNTEAVQKYLSERYKNNFKIFNGGMNLEESQNFFSHTRIILGVHGGAFFNLYFAPKTTTIVEIVPMNDDGSVIPPSLTNSHTIVWMMANMIGQPYWRIRANPLDSKGNLEVDIDKLDAILKTIDNS</sequence>
<keyword evidence="11" id="KW-1185">Reference proteome</keyword>
<dbReference type="EC" id="3.1.1.97" evidence="6"/>